<organism evidence="1">
    <name type="scientific">Siphoviridae sp. ctcuE16</name>
    <dbReference type="NCBI Taxonomy" id="2826397"/>
    <lineage>
        <taxon>Viruses</taxon>
        <taxon>Duplodnaviria</taxon>
        <taxon>Heunggongvirae</taxon>
        <taxon>Uroviricota</taxon>
        <taxon>Caudoviricetes</taxon>
    </lineage>
</organism>
<sequence length="127" mass="13366">MCRKEDNMLELVINNVKADGYVTDFTVSSAPKKDSSAFENHDGSTVGGYIGDIITLNITLKKVPTSAAAKISSAVSGKTFPVTYSSPAAVSAQFKKTAYKAVSRGKGLEWDMSLTLESAAPVGGSRL</sequence>
<evidence type="ECO:0000313" key="1">
    <source>
        <dbReference type="EMBL" id="DAE23439.1"/>
    </source>
</evidence>
<dbReference type="EMBL" id="BK015753">
    <property type="protein sequence ID" value="DAE23439.1"/>
    <property type="molecule type" value="Genomic_DNA"/>
</dbReference>
<reference evidence="1" key="1">
    <citation type="journal article" date="2021" name="Proc. Natl. Acad. Sci. U.S.A.">
        <title>A Catalog of Tens of Thousands of Viruses from Human Metagenomes Reveals Hidden Associations with Chronic Diseases.</title>
        <authorList>
            <person name="Tisza M.J."/>
            <person name="Buck C.B."/>
        </authorList>
    </citation>
    <scope>NUCLEOTIDE SEQUENCE</scope>
    <source>
        <strain evidence="1">CtcuE16</strain>
    </source>
</reference>
<accession>A0A8S5QVX1</accession>
<proteinExistence type="predicted"/>
<protein>
    <submittedName>
        <fullName evidence="1">Uncharacterized protein</fullName>
    </submittedName>
</protein>
<name>A0A8S5QVX1_9CAUD</name>